<dbReference type="EMBL" id="KB296213">
    <property type="protein sequence ID" value="ELU12035.1"/>
    <property type="molecule type" value="Genomic_DNA"/>
</dbReference>
<keyword evidence="12" id="KW-0407">Ion channel</keyword>
<dbReference type="Pfam" id="PF10613">
    <property type="entry name" value="Lig_chan-Glu_bd"/>
    <property type="match status" value="1"/>
</dbReference>
<dbReference type="PANTHER" id="PTHR42643:SF24">
    <property type="entry name" value="IONOTROPIC RECEPTOR 60A"/>
    <property type="match status" value="1"/>
</dbReference>
<dbReference type="GO" id="GO:0043226">
    <property type="term" value="C:organelle"/>
    <property type="evidence" value="ECO:0007669"/>
    <property type="project" value="UniProtKB-ARBA"/>
</dbReference>
<evidence type="ECO:0000313" key="16">
    <source>
        <dbReference type="Proteomes" id="UP000014760"/>
    </source>
</evidence>
<dbReference type="AlphaFoldDB" id="R7V8E7"/>
<keyword evidence="7" id="KW-0406">Ion transport</keyword>
<keyword evidence="11" id="KW-1071">Ligand-gated ion channel</keyword>
<evidence type="ECO:0000313" key="15">
    <source>
        <dbReference type="EnsemblMetazoa" id="CapteP47572"/>
    </source>
</evidence>
<name>R7V8E7_CAPTE</name>
<evidence type="ECO:0000256" key="10">
    <source>
        <dbReference type="ARBA" id="ARBA00023180"/>
    </source>
</evidence>
<dbReference type="OMA" id="ITIMERQ"/>
<keyword evidence="4" id="KW-0812">Transmembrane</keyword>
<dbReference type="STRING" id="283909.R7V8E7"/>
<reference evidence="16" key="1">
    <citation type="submission" date="2012-12" db="EMBL/GenBank/DDBJ databases">
        <authorList>
            <person name="Hellsten U."/>
            <person name="Grimwood J."/>
            <person name="Chapman J.A."/>
            <person name="Shapiro H."/>
            <person name="Aerts A."/>
            <person name="Otillar R.P."/>
            <person name="Terry A.Y."/>
            <person name="Boore J.L."/>
            <person name="Simakov O."/>
            <person name="Marletaz F."/>
            <person name="Cho S.-J."/>
            <person name="Edsinger-Gonzales E."/>
            <person name="Havlak P."/>
            <person name="Kuo D.-H."/>
            <person name="Larsson T."/>
            <person name="Lv J."/>
            <person name="Arendt D."/>
            <person name="Savage R."/>
            <person name="Osoegawa K."/>
            <person name="de Jong P."/>
            <person name="Lindberg D.R."/>
            <person name="Seaver E.C."/>
            <person name="Weisblat D.A."/>
            <person name="Putnam N.H."/>
            <person name="Grigoriev I.V."/>
            <person name="Rokhsar D.S."/>
        </authorList>
    </citation>
    <scope>NUCLEOTIDE SEQUENCE</scope>
    <source>
        <strain evidence="16">I ESC-2004</strain>
    </source>
</reference>
<feature type="non-terminal residue" evidence="14">
    <location>
        <position position="102"/>
    </location>
</feature>
<keyword evidence="5" id="KW-1133">Transmembrane helix</keyword>
<dbReference type="EMBL" id="AMQN01005517">
    <property type="status" value="NOT_ANNOTATED_CDS"/>
    <property type="molecule type" value="Genomic_DNA"/>
</dbReference>
<evidence type="ECO:0000256" key="1">
    <source>
        <dbReference type="ARBA" id="ARBA00004651"/>
    </source>
</evidence>
<evidence type="ECO:0000259" key="13">
    <source>
        <dbReference type="SMART" id="SM00918"/>
    </source>
</evidence>
<reference evidence="14 16" key="2">
    <citation type="journal article" date="2013" name="Nature">
        <title>Insights into bilaterian evolution from three spiralian genomes.</title>
        <authorList>
            <person name="Simakov O."/>
            <person name="Marletaz F."/>
            <person name="Cho S.J."/>
            <person name="Edsinger-Gonzales E."/>
            <person name="Havlak P."/>
            <person name="Hellsten U."/>
            <person name="Kuo D.H."/>
            <person name="Larsson T."/>
            <person name="Lv J."/>
            <person name="Arendt D."/>
            <person name="Savage R."/>
            <person name="Osoegawa K."/>
            <person name="de Jong P."/>
            <person name="Grimwood J."/>
            <person name="Chapman J.A."/>
            <person name="Shapiro H."/>
            <person name="Aerts A."/>
            <person name="Otillar R.P."/>
            <person name="Terry A.Y."/>
            <person name="Boore J.L."/>
            <person name="Grigoriev I.V."/>
            <person name="Lindberg D.R."/>
            <person name="Seaver E.C."/>
            <person name="Weisblat D.A."/>
            <person name="Putnam N.H."/>
            <person name="Rokhsar D.S."/>
        </authorList>
    </citation>
    <scope>NUCLEOTIDE SEQUENCE</scope>
    <source>
        <strain evidence="14 16">I ESC-2004</strain>
    </source>
</reference>
<organism evidence="14">
    <name type="scientific">Capitella teleta</name>
    <name type="common">Polychaete worm</name>
    <dbReference type="NCBI Taxonomy" id="283909"/>
    <lineage>
        <taxon>Eukaryota</taxon>
        <taxon>Metazoa</taxon>
        <taxon>Spiralia</taxon>
        <taxon>Lophotrochozoa</taxon>
        <taxon>Annelida</taxon>
        <taxon>Polychaeta</taxon>
        <taxon>Sedentaria</taxon>
        <taxon>Scolecida</taxon>
        <taxon>Capitellidae</taxon>
        <taxon>Capitella</taxon>
    </lineage>
</organism>
<feature type="non-terminal residue" evidence="14">
    <location>
        <position position="1"/>
    </location>
</feature>
<keyword evidence="3" id="KW-1003">Cell membrane</keyword>
<dbReference type="Gene3D" id="3.40.190.10">
    <property type="entry name" value="Periplasmic binding protein-like II"/>
    <property type="match status" value="1"/>
</dbReference>
<evidence type="ECO:0000256" key="11">
    <source>
        <dbReference type="ARBA" id="ARBA00023286"/>
    </source>
</evidence>
<dbReference type="PANTHER" id="PTHR42643">
    <property type="entry name" value="IONOTROPIC RECEPTOR 20A-RELATED"/>
    <property type="match status" value="1"/>
</dbReference>
<dbReference type="InterPro" id="IPR052192">
    <property type="entry name" value="Insect_Ionotropic_Sensory_Rcpt"/>
</dbReference>
<evidence type="ECO:0000256" key="8">
    <source>
        <dbReference type="ARBA" id="ARBA00023136"/>
    </source>
</evidence>
<keyword evidence="6" id="KW-0175">Coiled coil</keyword>
<gene>
    <name evidence="14" type="ORF">CAPTEDRAFT_47572</name>
</gene>
<dbReference type="HOGENOM" id="CLU_2284393_0_0_1"/>
<dbReference type="InterPro" id="IPR019594">
    <property type="entry name" value="Glu/Gly-bd"/>
</dbReference>
<evidence type="ECO:0000256" key="4">
    <source>
        <dbReference type="ARBA" id="ARBA00022692"/>
    </source>
</evidence>
<dbReference type="FunFam" id="3.40.190.10:FF:000078">
    <property type="entry name" value="glutamate receptor ionotropic, NMDA 3B"/>
    <property type="match status" value="1"/>
</dbReference>
<dbReference type="GO" id="GO:0005886">
    <property type="term" value="C:plasma membrane"/>
    <property type="evidence" value="ECO:0007669"/>
    <property type="project" value="UniProtKB-SubCell"/>
</dbReference>
<comment type="subcellular location">
    <subcellularLocation>
        <location evidence="1">Cell membrane</location>
        <topology evidence="1">Multi-pass membrane protein</topology>
    </subcellularLocation>
</comment>
<dbReference type="SMART" id="SM00918">
    <property type="entry name" value="Lig_chan-Glu_bd"/>
    <property type="match status" value="1"/>
</dbReference>
<evidence type="ECO:0000256" key="7">
    <source>
        <dbReference type="ARBA" id="ARBA00023065"/>
    </source>
</evidence>
<keyword evidence="2" id="KW-0813">Transport</keyword>
<dbReference type="GO" id="GO:0015276">
    <property type="term" value="F:ligand-gated monoatomic ion channel activity"/>
    <property type="evidence" value="ECO:0007669"/>
    <property type="project" value="InterPro"/>
</dbReference>
<proteinExistence type="predicted"/>
<dbReference type="EnsemblMetazoa" id="CapteT47572">
    <property type="protein sequence ID" value="CapteP47572"/>
    <property type="gene ID" value="CapteG47572"/>
</dbReference>
<evidence type="ECO:0000256" key="3">
    <source>
        <dbReference type="ARBA" id="ARBA00022475"/>
    </source>
</evidence>
<keyword evidence="10" id="KW-0325">Glycoprotein</keyword>
<evidence type="ECO:0000256" key="6">
    <source>
        <dbReference type="ARBA" id="ARBA00023054"/>
    </source>
</evidence>
<sequence length="102" mass="11404">KGLEYEILKVLAKRFNFKYKTKRVADGKWGSAVPGGGWNGMVGEVHRGEADMAMSGIGISESRSKVVDFTSPHCVEPSAVAIRLYPTKWRYFIEPFGPIVWL</sequence>
<protein>
    <recommendedName>
        <fullName evidence="13">Ionotropic glutamate receptor L-glutamate and glycine-binding domain-containing protein</fullName>
    </recommendedName>
</protein>
<evidence type="ECO:0000256" key="9">
    <source>
        <dbReference type="ARBA" id="ARBA00023170"/>
    </source>
</evidence>
<reference evidence="15" key="3">
    <citation type="submission" date="2015-06" db="UniProtKB">
        <authorList>
            <consortium name="EnsemblMetazoa"/>
        </authorList>
    </citation>
    <scope>IDENTIFICATION</scope>
</reference>
<dbReference type="SUPFAM" id="SSF53850">
    <property type="entry name" value="Periplasmic binding protein-like II"/>
    <property type="match status" value="1"/>
</dbReference>
<dbReference type="Proteomes" id="UP000014760">
    <property type="component" value="Unassembled WGS sequence"/>
</dbReference>
<evidence type="ECO:0000256" key="2">
    <source>
        <dbReference type="ARBA" id="ARBA00022448"/>
    </source>
</evidence>
<feature type="domain" description="Ionotropic glutamate receptor L-glutamate and glycine-binding" evidence="13">
    <location>
        <begin position="1"/>
        <end position="47"/>
    </location>
</feature>
<keyword evidence="9" id="KW-0675">Receptor</keyword>
<accession>R7V8E7</accession>
<evidence type="ECO:0000256" key="5">
    <source>
        <dbReference type="ARBA" id="ARBA00022989"/>
    </source>
</evidence>
<keyword evidence="8" id="KW-0472">Membrane</keyword>
<dbReference type="OrthoDB" id="6268236at2759"/>
<keyword evidence="16" id="KW-1185">Reference proteome</keyword>
<evidence type="ECO:0000313" key="14">
    <source>
        <dbReference type="EMBL" id="ELU12035.1"/>
    </source>
</evidence>
<evidence type="ECO:0000256" key="12">
    <source>
        <dbReference type="ARBA" id="ARBA00023303"/>
    </source>
</evidence>